<feature type="transmembrane region" description="Helical" evidence="1">
    <location>
        <begin position="305"/>
        <end position="323"/>
    </location>
</feature>
<proteinExistence type="predicted"/>
<feature type="transmembrane region" description="Helical" evidence="1">
    <location>
        <begin position="191"/>
        <end position="219"/>
    </location>
</feature>
<keyword evidence="3" id="KW-1185">Reference proteome</keyword>
<keyword evidence="1" id="KW-0812">Transmembrane</keyword>
<feature type="transmembrane region" description="Helical" evidence="1">
    <location>
        <begin position="162"/>
        <end position="179"/>
    </location>
</feature>
<sequence length="507" mass="59679">MQLLIRPVYNFIKNNAYPLTFAFCIVCTVIMLYIKGVFILSYHPDISGSERGTTFGIQIVADNQPLYRNPEVPPFWIVQYAPLYYYLVGKTYQLLNWDPTDIFRIQFLSRFISFVLVSISMFVAYFTVRRFIKVSKLLSVVFCCLLFGQLQEWHLTNSRIDSLLFLFTVLYIHVIFKALEQKEEWNKYFVLAAFLAVVAFFTKQSALIHSIVLLGYFFYRFQWSSLFKMAGVLAVLFTVFTLVFSQLQFKVFYDNLFGSLQLPIVPGWFYAYTFRYVVPAMSLFIAVSFVINLKWLVNAADPKRIFLSLSTFLFFGFATATAFKHGAAVGYYHEYAYVGLLGIFYYFYNENLSITKTSLTYYLFPAMVGMTMLYFTSQQMEKYYNTNLGKYASDYVEQNDVKKYVLAHIGKDEKVVISGGEDFRGWLLQHMLFKHLLAYQDTEVRFLFEAKRFDFSGFYDLVKEKKIRYLVLDKNSPPYLYAFDYTFNLNDYMLEKDIHGYKVYRLK</sequence>
<dbReference type="EMBL" id="FNXY01000005">
    <property type="protein sequence ID" value="SEJ14413.1"/>
    <property type="molecule type" value="Genomic_DNA"/>
</dbReference>
<evidence type="ECO:0000313" key="3">
    <source>
        <dbReference type="Proteomes" id="UP000199532"/>
    </source>
</evidence>
<name>A0A1H6WBZ7_9BACT</name>
<evidence type="ECO:0000313" key="2">
    <source>
        <dbReference type="EMBL" id="SEJ14413.1"/>
    </source>
</evidence>
<keyword evidence="2" id="KW-0808">Transferase</keyword>
<keyword evidence="1" id="KW-1133">Transmembrane helix</keyword>
<accession>A0A1H6WBZ7</accession>
<feature type="transmembrane region" description="Helical" evidence="1">
    <location>
        <begin position="226"/>
        <end position="249"/>
    </location>
</feature>
<dbReference type="STRING" id="408657.SAMN04487995_3446"/>
<dbReference type="GO" id="GO:0016757">
    <property type="term" value="F:glycosyltransferase activity"/>
    <property type="evidence" value="ECO:0007669"/>
    <property type="project" value="UniProtKB-KW"/>
</dbReference>
<keyword evidence="2" id="KW-0328">Glycosyltransferase</keyword>
<dbReference type="AlphaFoldDB" id="A0A1H6WBZ7"/>
<feature type="transmembrane region" description="Helical" evidence="1">
    <location>
        <begin position="269"/>
        <end position="293"/>
    </location>
</feature>
<protein>
    <submittedName>
        <fullName evidence="2">Dolichyl-phosphate-mannose-protein mannosyltransferase</fullName>
    </submittedName>
</protein>
<organism evidence="2 3">
    <name type="scientific">Dyadobacter koreensis</name>
    <dbReference type="NCBI Taxonomy" id="408657"/>
    <lineage>
        <taxon>Bacteria</taxon>
        <taxon>Pseudomonadati</taxon>
        <taxon>Bacteroidota</taxon>
        <taxon>Cytophagia</taxon>
        <taxon>Cytophagales</taxon>
        <taxon>Spirosomataceae</taxon>
        <taxon>Dyadobacter</taxon>
    </lineage>
</organism>
<feature type="transmembrane region" description="Helical" evidence="1">
    <location>
        <begin position="359"/>
        <end position="377"/>
    </location>
</feature>
<evidence type="ECO:0000256" key="1">
    <source>
        <dbReference type="SAM" id="Phobius"/>
    </source>
</evidence>
<dbReference type="OrthoDB" id="911374at2"/>
<dbReference type="Proteomes" id="UP000199532">
    <property type="component" value="Unassembled WGS sequence"/>
</dbReference>
<keyword evidence="1" id="KW-0472">Membrane</keyword>
<feature type="transmembrane region" description="Helical" evidence="1">
    <location>
        <begin position="107"/>
        <end position="128"/>
    </location>
</feature>
<feature type="transmembrane region" description="Helical" evidence="1">
    <location>
        <begin position="329"/>
        <end position="347"/>
    </location>
</feature>
<feature type="transmembrane region" description="Helical" evidence="1">
    <location>
        <begin position="20"/>
        <end position="42"/>
    </location>
</feature>
<reference evidence="2 3" key="1">
    <citation type="submission" date="2016-10" db="EMBL/GenBank/DDBJ databases">
        <authorList>
            <person name="de Groot N.N."/>
        </authorList>
    </citation>
    <scope>NUCLEOTIDE SEQUENCE [LARGE SCALE GENOMIC DNA]</scope>
    <source>
        <strain evidence="2 3">DSM 19938</strain>
    </source>
</reference>
<gene>
    <name evidence="2" type="ORF">SAMN04487995_3446</name>
</gene>